<dbReference type="GO" id="GO:0006364">
    <property type="term" value="P:rRNA processing"/>
    <property type="evidence" value="ECO:0007669"/>
    <property type="project" value="InterPro"/>
</dbReference>
<dbReference type="HAMAP" id="MF_00009">
    <property type="entry name" value="Endoribonucl_YbeY"/>
    <property type="match status" value="1"/>
</dbReference>
<comment type="similarity">
    <text evidence="2">Belongs to the endoribonuclease YbeY family.</text>
</comment>
<dbReference type="InterPro" id="IPR002036">
    <property type="entry name" value="YbeY"/>
</dbReference>
<dbReference type="Gene3D" id="3.40.390.30">
    <property type="entry name" value="Metalloproteases ('zincins'), catalytic domain"/>
    <property type="match status" value="1"/>
</dbReference>
<sequence>AAGASAEIAIHLVDETEGAELNKRYRRKVGPTNVLAFPYAVAADHDLRGDLVMCAPVVQREAREQGKVAEAHWAHMCVHGILHLCGYDHATQDEAVVMEGLETSILEGLGFPRPYE</sequence>
<evidence type="ECO:0000256" key="2">
    <source>
        <dbReference type="ARBA" id="ARBA00010875"/>
    </source>
</evidence>
<reference evidence="8 9" key="1">
    <citation type="journal article" date="2016" name="Nat. Commun.">
        <title>Thousands of microbial genomes shed light on interconnected biogeochemical processes in an aquifer system.</title>
        <authorList>
            <person name="Anantharaman K."/>
            <person name="Brown C.T."/>
            <person name="Hug L.A."/>
            <person name="Sharon I."/>
            <person name="Castelle C.J."/>
            <person name="Probst A.J."/>
            <person name="Thomas B.C."/>
            <person name="Singh A."/>
            <person name="Wilkins M.J."/>
            <person name="Karaoz U."/>
            <person name="Brodie E.L."/>
            <person name="Williams K.H."/>
            <person name="Hubbard S.S."/>
            <person name="Banfield J.F."/>
        </authorList>
    </citation>
    <scope>NUCLEOTIDE SEQUENCE [LARGE SCALE GENOMIC DNA]</scope>
</reference>
<name>A0A1F6UHJ6_9PROT</name>
<evidence type="ECO:0000313" key="8">
    <source>
        <dbReference type="EMBL" id="OGI56833.1"/>
    </source>
</evidence>
<dbReference type="NCBIfam" id="TIGR00043">
    <property type="entry name" value="rRNA maturation RNase YbeY"/>
    <property type="match status" value="1"/>
</dbReference>
<dbReference type="SUPFAM" id="SSF55486">
    <property type="entry name" value="Metalloproteases ('zincins'), catalytic domain"/>
    <property type="match status" value="1"/>
</dbReference>
<evidence type="ECO:0000256" key="7">
    <source>
        <dbReference type="ARBA" id="ARBA00022833"/>
    </source>
</evidence>
<dbReference type="AlphaFoldDB" id="A0A1F6UHJ6"/>
<dbReference type="GO" id="GO:0004222">
    <property type="term" value="F:metalloendopeptidase activity"/>
    <property type="evidence" value="ECO:0007669"/>
    <property type="project" value="InterPro"/>
</dbReference>
<dbReference type="PANTHER" id="PTHR46986">
    <property type="entry name" value="ENDORIBONUCLEASE YBEY, CHLOROPLASTIC"/>
    <property type="match status" value="1"/>
</dbReference>
<dbReference type="GO" id="GO:0004519">
    <property type="term" value="F:endonuclease activity"/>
    <property type="evidence" value="ECO:0007669"/>
    <property type="project" value="UniProtKB-KW"/>
</dbReference>
<dbReference type="Proteomes" id="UP000177950">
    <property type="component" value="Unassembled WGS sequence"/>
</dbReference>
<keyword evidence="5" id="KW-0255">Endonuclease</keyword>
<organism evidence="8 9">
    <name type="scientific">Candidatus Muproteobacteria bacterium RBG_19FT_COMBO_61_10</name>
    <dbReference type="NCBI Taxonomy" id="1817761"/>
    <lineage>
        <taxon>Bacteria</taxon>
        <taxon>Pseudomonadati</taxon>
        <taxon>Pseudomonadota</taxon>
        <taxon>Candidatus Muproteobacteria</taxon>
    </lineage>
</organism>
<keyword evidence="6" id="KW-0378">Hydrolase</keyword>
<dbReference type="Pfam" id="PF02130">
    <property type="entry name" value="YbeY"/>
    <property type="match status" value="1"/>
</dbReference>
<dbReference type="EMBL" id="MFSV01000170">
    <property type="protein sequence ID" value="OGI56833.1"/>
    <property type="molecule type" value="Genomic_DNA"/>
</dbReference>
<gene>
    <name evidence="8" type="ORF">A2V58_04015</name>
</gene>
<dbReference type="GO" id="GO:0046872">
    <property type="term" value="F:metal ion binding"/>
    <property type="evidence" value="ECO:0007669"/>
    <property type="project" value="UniProtKB-KW"/>
</dbReference>
<dbReference type="PANTHER" id="PTHR46986:SF1">
    <property type="entry name" value="ENDORIBONUCLEASE YBEY, CHLOROPLASTIC"/>
    <property type="match status" value="1"/>
</dbReference>
<evidence type="ECO:0000256" key="6">
    <source>
        <dbReference type="ARBA" id="ARBA00022801"/>
    </source>
</evidence>
<evidence type="ECO:0000256" key="5">
    <source>
        <dbReference type="ARBA" id="ARBA00022759"/>
    </source>
</evidence>
<comment type="caution">
    <text evidence="8">The sequence shown here is derived from an EMBL/GenBank/DDBJ whole genome shotgun (WGS) entry which is preliminary data.</text>
</comment>
<dbReference type="InterPro" id="IPR023091">
    <property type="entry name" value="MetalPrtase_cat_dom_sf_prd"/>
</dbReference>
<evidence type="ECO:0000313" key="9">
    <source>
        <dbReference type="Proteomes" id="UP000177950"/>
    </source>
</evidence>
<proteinExistence type="inferred from homology"/>
<feature type="non-terminal residue" evidence="8">
    <location>
        <position position="1"/>
    </location>
</feature>
<protein>
    <submittedName>
        <fullName evidence="8">rRNA maturation RNase YbeY</fullName>
    </submittedName>
</protein>
<evidence type="ECO:0000256" key="3">
    <source>
        <dbReference type="ARBA" id="ARBA00022722"/>
    </source>
</evidence>
<keyword evidence="7" id="KW-0862">Zinc</keyword>
<evidence type="ECO:0000256" key="4">
    <source>
        <dbReference type="ARBA" id="ARBA00022723"/>
    </source>
</evidence>
<keyword evidence="4" id="KW-0479">Metal-binding</keyword>
<comment type="cofactor">
    <cofactor evidence="1">
        <name>Zn(2+)</name>
        <dbReference type="ChEBI" id="CHEBI:29105"/>
    </cofactor>
</comment>
<evidence type="ECO:0000256" key="1">
    <source>
        <dbReference type="ARBA" id="ARBA00001947"/>
    </source>
</evidence>
<accession>A0A1F6UHJ6</accession>
<keyword evidence="3" id="KW-0540">Nuclease</keyword>